<feature type="repeat" description="PPR" evidence="3">
    <location>
        <begin position="749"/>
        <end position="783"/>
    </location>
</feature>
<feature type="repeat" description="PPR" evidence="3">
    <location>
        <begin position="714"/>
        <end position="748"/>
    </location>
</feature>
<feature type="repeat" description="PPR" evidence="3">
    <location>
        <begin position="644"/>
        <end position="678"/>
    </location>
</feature>
<dbReference type="PANTHER" id="PTHR47447:SF28">
    <property type="entry name" value="PENTACOTRIPEPTIDE-REPEAT REGION OF PRORP DOMAIN-CONTAINING PROTEIN"/>
    <property type="match status" value="1"/>
</dbReference>
<feature type="repeat" description="PPR" evidence="3">
    <location>
        <begin position="360"/>
        <end position="394"/>
    </location>
</feature>
<feature type="repeat" description="PPR" evidence="3">
    <location>
        <begin position="140"/>
        <end position="174"/>
    </location>
</feature>
<dbReference type="Pfam" id="PF13041">
    <property type="entry name" value="PPR_2"/>
    <property type="match status" value="5"/>
</dbReference>
<dbReference type="Proteomes" id="UP001153076">
    <property type="component" value="Unassembled WGS sequence"/>
</dbReference>
<evidence type="ECO:0008006" key="6">
    <source>
        <dbReference type="Google" id="ProtNLM"/>
    </source>
</evidence>
<dbReference type="AlphaFoldDB" id="A0A9Q1JRS5"/>
<name>A0A9Q1JRS5_9CARY</name>
<sequence>MQNPLINVSRRSFCFFRSSSSAKLLRYKSCSPQSFELGNLLLTAYVIKTLSECGTKSLDPESIPLSEKLVLDVLRRTSLDPSKKIHFFNWCSERKGYKHTAETYSQMFRVLCYFKSHNHLNAHVVGNLFNSMKRDGVLVDSATFKLLLDALIRSGQIDSALEVLDQMEALGASLDAYVYNSAVLALIRKNEPGLALSMFMKLLETSSGNGSSVPCEPIACNELLVSLRRAGMRNEFKKIFHSLRDKKVALDTWGYNICIHSFGCWGDLETSLRLFKEMKESSAGSYGSPDLCTYNSLIHVLCLVGKVKDALIVWEELKCSGHEPDAYTYRILIQGCSKSYQIEDATKIFSEMKCNGFQPDTIVYNSLLDVFLKARKLTEACQLFERMIQDGVRATSWTYNILVDGLIKNGRAVAGYTLFCDLKKKGQFVDGVTYSVIILHLCRECQIDEALQLVEEMESRGFVVDLVTITSILIGLYKQGRSDATERLMRHVRDGNLLHNILRWKADMEAVMNNPQRTRKDFTPIFPAKGDFNEFIDLMSVDGGPGTCTSLLDGEHSDFETDHADVDEWSSSPYMDQLANDVKSNSYIFKWFSLSKGRRVQAKGMSSFDIDMVNTYLSIFLSKGKLSVACKLFQIFTDMGADAVSYTYNSIMSSFLKKGYFDQAWGVLNEMGENLCPADIATYNIIIQSLGKMGRADLASSILDKLLKDGGYLDIVMYNTLINALGKAGRVEEALKLFEQMRTSGINPDIVTFNTLIEVNAKAARVKDAHKFLRMMLDAGCSPNHKLCQEARTKMAAWMCSICDEDHAFPWQSGATGKSSRYKAYD</sequence>
<reference evidence="4" key="1">
    <citation type="submission" date="2022-04" db="EMBL/GenBank/DDBJ databases">
        <title>Carnegiea gigantea Genome sequencing and assembly v2.</title>
        <authorList>
            <person name="Copetti D."/>
            <person name="Sanderson M.J."/>
            <person name="Burquez A."/>
            <person name="Wojciechowski M.F."/>
        </authorList>
    </citation>
    <scope>NUCLEOTIDE SEQUENCE</scope>
    <source>
        <strain evidence="4">SGP5-SGP5p</strain>
        <tissue evidence="4">Aerial part</tissue>
    </source>
</reference>
<dbReference type="PANTHER" id="PTHR47447">
    <property type="entry name" value="OS03G0856100 PROTEIN"/>
    <property type="match status" value="1"/>
</dbReference>
<evidence type="ECO:0000256" key="3">
    <source>
        <dbReference type="PROSITE-ProRule" id="PRU00708"/>
    </source>
</evidence>
<comment type="caution">
    <text evidence="4">The sequence shown here is derived from an EMBL/GenBank/DDBJ whole genome shotgun (WGS) entry which is preliminary data.</text>
</comment>
<feature type="repeat" description="PPR" evidence="3">
    <location>
        <begin position="679"/>
        <end position="713"/>
    </location>
</feature>
<evidence type="ECO:0000313" key="5">
    <source>
        <dbReference type="Proteomes" id="UP001153076"/>
    </source>
</evidence>
<dbReference type="Pfam" id="PF01535">
    <property type="entry name" value="PPR"/>
    <property type="match status" value="1"/>
</dbReference>
<keyword evidence="2" id="KW-0677">Repeat</keyword>
<dbReference type="OrthoDB" id="185373at2759"/>
<dbReference type="NCBIfam" id="TIGR00756">
    <property type="entry name" value="PPR"/>
    <property type="match status" value="11"/>
</dbReference>
<feature type="repeat" description="PPR" evidence="3">
    <location>
        <begin position="290"/>
        <end position="324"/>
    </location>
</feature>
<gene>
    <name evidence="4" type="ORF">Cgig2_004401</name>
</gene>
<dbReference type="PROSITE" id="PS51375">
    <property type="entry name" value="PPR"/>
    <property type="match status" value="10"/>
</dbReference>
<evidence type="ECO:0000256" key="2">
    <source>
        <dbReference type="ARBA" id="ARBA00022737"/>
    </source>
</evidence>
<keyword evidence="5" id="KW-1185">Reference proteome</keyword>
<evidence type="ECO:0000256" key="1">
    <source>
        <dbReference type="ARBA" id="ARBA00007626"/>
    </source>
</evidence>
<comment type="similarity">
    <text evidence="1">Belongs to the PPR family. P subfamily.</text>
</comment>
<accession>A0A9Q1JRS5</accession>
<dbReference type="InterPro" id="IPR011990">
    <property type="entry name" value="TPR-like_helical_dom_sf"/>
</dbReference>
<dbReference type="Pfam" id="PF13812">
    <property type="entry name" value="PPR_3"/>
    <property type="match status" value="1"/>
</dbReference>
<feature type="repeat" description="PPR" evidence="3">
    <location>
        <begin position="325"/>
        <end position="359"/>
    </location>
</feature>
<organism evidence="4 5">
    <name type="scientific">Carnegiea gigantea</name>
    <dbReference type="NCBI Taxonomy" id="171969"/>
    <lineage>
        <taxon>Eukaryota</taxon>
        <taxon>Viridiplantae</taxon>
        <taxon>Streptophyta</taxon>
        <taxon>Embryophyta</taxon>
        <taxon>Tracheophyta</taxon>
        <taxon>Spermatophyta</taxon>
        <taxon>Magnoliopsida</taxon>
        <taxon>eudicotyledons</taxon>
        <taxon>Gunneridae</taxon>
        <taxon>Pentapetalae</taxon>
        <taxon>Caryophyllales</taxon>
        <taxon>Cactineae</taxon>
        <taxon>Cactaceae</taxon>
        <taxon>Cactoideae</taxon>
        <taxon>Echinocereeae</taxon>
        <taxon>Carnegiea</taxon>
    </lineage>
</organism>
<dbReference type="EMBL" id="JAKOGI010000856">
    <property type="protein sequence ID" value="KAJ8429817.1"/>
    <property type="molecule type" value="Genomic_DNA"/>
</dbReference>
<dbReference type="Gene3D" id="1.25.40.10">
    <property type="entry name" value="Tetratricopeptide repeat domain"/>
    <property type="match status" value="5"/>
</dbReference>
<dbReference type="SUPFAM" id="SSF81901">
    <property type="entry name" value="HCP-like"/>
    <property type="match status" value="1"/>
</dbReference>
<proteinExistence type="inferred from homology"/>
<feature type="repeat" description="PPR" evidence="3">
    <location>
        <begin position="430"/>
        <end position="464"/>
    </location>
</feature>
<feature type="repeat" description="PPR" evidence="3">
    <location>
        <begin position="395"/>
        <end position="429"/>
    </location>
</feature>
<protein>
    <recommendedName>
        <fullName evidence="6">Pentatricopeptide repeat-containing protein</fullName>
    </recommendedName>
</protein>
<evidence type="ECO:0000313" key="4">
    <source>
        <dbReference type="EMBL" id="KAJ8429817.1"/>
    </source>
</evidence>
<dbReference type="InterPro" id="IPR002885">
    <property type="entry name" value="PPR_rpt"/>
</dbReference>